<dbReference type="RefSeq" id="WP_318627128.1">
    <property type="nucleotide sequence ID" value="NZ_CP135990.1"/>
</dbReference>
<dbReference type="EMBL" id="CP135990">
    <property type="protein sequence ID" value="WPA93659.1"/>
    <property type="molecule type" value="Genomic_DNA"/>
</dbReference>
<feature type="transmembrane region" description="Helical" evidence="1">
    <location>
        <begin position="100"/>
        <end position="122"/>
    </location>
</feature>
<feature type="transmembrane region" description="Helical" evidence="1">
    <location>
        <begin position="142"/>
        <end position="166"/>
    </location>
</feature>
<evidence type="ECO:0000313" key="3">
    <source>
        <dbReference type="Proteomes" id="UP001302443"/>
    </source>
</evidence>
<name>A0ABZ0N793_9GAMM</name>
<keyword evidence="3" id="KW-1185">Reference proteome</keyword>
<keyword evidence="1" id="KW-0812">Transmembrane</keyword>
<evidence type="ECO:0000256" key="1">
    <source>
        <dbReference type="SAM" id="Phobius"/>
    </source>
</evidence>
<feature type="transmembrane region" description="Helical" evidence="1">
    <location>
        <begin position="9"/>
        <end position="38"/>
    </location>
</feature>
<organism evidence="2 3">
    <name type="scientific">Providencia zhijiangensis</name>
    <dbReference type="NCBI Taxonomy" id="3053982"/>
    <lineage>
        <taxon>Bacteria</taxon>
        <taxon>Pseudomonadati</taxon>
        <taxon>Pseudomonadota</taxon>
        <taxon>Gammaproteobacteria</taxon>
        <taxon>Enterobacterales</taxon>
        <taxon>Morganellaceae</taxon>
        <taxon>Providencia</taxon>
    </lineage>
</organism>
<dbReference type="Pfam" id="PF03857">
    <property type="entry name" value="Colicin_im"/>
    <property type="match status" value="1"/>
</dbReference>
<evidence type="ECO:0000313" key="2">
    <source>
        <dbReference type="EMBL" id="WPA93659.1"/>
    </source>
</evidence>
<protein>
    <submittedName>
        <fullName evidence="2">Colicin immunity protein Cui</fullName>
    </submittedName>
</protein>
<keyword evidence="1" id="KW-0472">Membrane</keyword>
<dbReference type="Proteomes" id="UP001302443">
    <property type="component" value="Chromosome"/>
</dbReference>
<feature type="transmembrane region" description="Helical" evidence="1">
    <location>
        <begin position="58"/>
        <end position="79"/>
    </location>
</feature>
<gene>
    <name evidence="2" type="primary">cui</name>
    <name evidence="2" type="ORF">QS795_007835</name>
</gene>
<accession>A0ABZ0N793</accession>
<proteinExistence type="predicted"/>
<reference evidence="2 3" key="1">
    <citation type="submission" date="2023-09" db="EMBL/GenBank/DDBJ databases">
        <title>Genomic Revisitation and Reclassification of the Genus Providencia.</title>
        <authorList>
            <person name="Dong X."/>
        </authorList>
    </citation>
    <scope>NUCLEOTIDE SEQUENCE [LARGE SCALE GENOMIC DNA]</scope>
    <source>
        <strain evidence="2 3">D4759</strain>
    </source>
</reference>
<sequence>MPFKINSSLVFIITILLGAVPLSTIWLHMIPNIVIINISNWIGEIPVIYSDYYRNESYLSALYCKMAPFFSIPYYLIVWNSIEIKKEHFELYNKGIITTIFGYFSIILIAFIITYINYFLNYNISNGNVNLRSISVFEFTSFLYYYAIFISVFTITCATINAFLFLPIKYKKNKYRLIHIMDLKIHSWNNFFIYCTSKISINIRCNHSS</sequence>
<keyword evidence="1" id="KW-1133">Transmembrane helix</keyword>
<dbReference type="InterPro" id="IPR005557">
    <property type="entry name" value="Colicin_im"/>
</dbReference>